<dbReference type="InterPro" id="IPR009075">
    <property type="entry name" value="AcylCo_DH/oxidase_C"/>
</dbReference>
<evidence type="ECO:0000256" key="8">
    <source>
        <dbReference type="ARBA" id="ARBA00031895"/>
    </source>
</evidence>
<dbReference type="InterPro" id="IPR009100">
    <property type="entry name" value="AcylCoA_DH/oxidase_NM_dom_sf"/>
</dbReference>
<comment type="similarity">
    <text evidence="3 14">Belongs to the acyl-CoA dehydrogenase family.</text>
</comment>
<evidence type="ECO:0000256" key="10">
    <source>
        <dbReference type="ARBA" id="ARBA00045387"/>
    </source>
</evidence>
<evidence type="ECO:0000259" key="16">
    <source>
        <dbReference type="Pfam" id="PF02770"/>
    </source>
</evidence>
<dbReference type="PIRSF" id="PIRSF016578">
    <property type="entry name" value="HsaA"/>
    <property type="match status" value="1"/>
</dbReference>
<evidence type="ECO:0000256" key="7">
    <source>
        <dbReference type="ARBA" id="ARBA00023002"/>
    </source>
</evidence>
<feature type="domain" description="Acyl-CoA dehydrogenase/oxidase N-terminal" evidence="17">
    <location>
        <begin position="34"/>
        <end position="144"/>
    </location>
</feature>
<dbReference type="PANTHER" id="PTHR43884">
    <property type="entry name" value="ACYL-COA DEHYDROGENASE"/>
    <property type="match status" value="1"/>
</dbReference>
<dbReference type="FunFam" id="2.40.110.10:FF:000002">
    <property type="entry name" value="Acyl-CoA dehydrogenase fadE12"/>
    <property type="match status" value="1"/>
</dbReference>
<dbReference type="EC" id="1.3.8.1" evidence="4"/>
<dbReference type="InterPro" id="IPR037069">
    <property type="entry name" value="AcylCoA_DH/ox_N_sf"/>
</dbReference>
<dbReference type="InterPro" id="IPR006089">
    <property type="entry name" value="Acyl-CoA_DH_CS"/>
</dbReference>
<evidence type="ECO:0000313" key="19">
    <source>
        <dbReference type="Proteomes" id="UP000324832"/>
    </source>
</evidence>
<feature type="domain" description="Acyl-CoA dehydrogenase/oxidase C-terminal" evidence="15">
    <location>
        <begin position="255"/>
        <end position="397"/>
    </location>
</feature>
<dbReference type="GO" id="GO:0005739">
    <property type="term" value="C:mitochondrion"/>
    <property type="evidence" value="ECO:0007669"/>
    <property type="project" value="TreeGrafter"/>
</dbReference>
<dbReference type="PROSITE" id="PS00073">
    <property type="entry name" value="ACYL_COA_DH_2"/>
    <property type="match status" value="1"/>
</dbReference>
<comment type="function">
    <text evidence="10">Short-chain specific acyl-CoA dehydrogenase is one of the acyl-CoA dehydrogenases that catalyze the first step of mitochondrial fatty acid beta-oxidation, an aerobic process breaking down fatty acids into acetyl-CoA and allowing the production of energy from fats. The first step of fatty acid beta-oxidation consists in the removal of one hydrogen from C-2 and C-3 of the straight-chain fatty acyl-CoA thioester, resulting in the formation of trans-2-enoyl-CoA. Among the different mitochondrial acyl-CoA dehydrogenases, short-chain specific acyl-CoA dehydrogenase acts specifically on acyl-CoAs with saturated 4 to 6 carbons long primary chains.</text>
</comment>
<evidence type="ECO:0000256" key="11">
    <source>
        <dbReference type="ARBA" id="ARBA00048499"/>
    </source>
</evidence>
<dbReference type="OrthoDB" id="10254877at2759"/>
<dbReference type="Gene3D" id="2.40.110.10">
    <property type="entry name" value="Butyryl-CoA Dehydrogenase, subunit A, domain 2"/>
    <property type="match status" value="1"/>
</dbReference>
<dbReference type="GO" id="GO:0033539">
    <property type="term" value="P:fatty acid beta-oxidation using acyl-CoA dehydrogenase"/>
    <property type="evidence" value="ECO:0007669"/>
    <property type="project" value="TreeGrafter"/>
</dbReference>
<keyword evidence="19" id="KW-1185">Reference proteome</keyword>
<dbReference type="GO" id="GO:0046359">
    <property type="term" value="P:butyrate catabolic process"/>
    <property type="evidence" value="ECO:0007669"/>
    <property type="project" value="TreeGrafter"/>
</dbReference>
<evidence type="ECO:0000256" key="14">
    <source>
        <dbReference type="RuleBase" id="RU362125"/>
    </source>
</evidence>
<accession>A0A5E4PNK1</accession>
<evidence type="ECO:0000256" key="9">
    <source>
        <dbReference type="ARBA" id="ARBA00044204"/>
    </source>
</evidence>
<dbReference type="AlphaFoldDB" id="A0A5E4PNK1"/>
<evidence type="ECO:0000259" key="15">
    <source>
        <dbReference type="Pfam" id="PF00441"/>
    </source>
</evidence>
<dbReference type="Pfam" id="PF02771">
    <property type="entry name" value="Acyl-CoA_dh_N"/>
    <property type="match status" value="1"/>
</dbReference>
<dbReference type="Proteomes" id="UP000324832">
    <property type="component" value="Unassembled WGS sequence"/>
</dbReference>
<sequence length="405" mass="44435">MAVSALRKSSTEYLQKCSKYLFAASRSFNSHLNNEQQEIRESVRLFVDEHLKPNASKLDLQGRFPFDQIKKLTDLGYMGACVDPEYGGLDLDYLSLAVAVEELSRGCASTGMVLSIHNFLYANLVNERGTPEQKELFLRDFTKGHVGCFALSEPEAGSDVANIKTTATRDGDYWILNGKKSWVTSAVEGSASVVFATFDPQLKHKGLVCFLVPFDLDGVFRGKKEPIMGVRAATACDLTLQEVRVPHGYLVGDVGEGFKIAMHQLDQARIGIAAHAVGIAQSALDTAINYAKERVAFGKSLTRLPSVTDRLSDMCIMIESARLLTYRAATHVCTKNSAMAKYVAGRNATAVADHCVQILGGRGLSTDYDAERHFRDARGTQIYGGVTDVQKRLVGHFLLKEHDAL</sequence>
<keyword evidence="6 14" id="KW-0274">FAD</keyword>
<dbReference type="EMBL" id="FZQP02000004">
    <property type="protein sequence ID" value="VVC86566.1"/>
    <property type="molecule type" value="Genomic_DNA"/>
</dbReference>
<dbReference type="Gene3D" id="1.10.540.10">
    <property type="entry name" value="Acyl-CoA dehydrogenase/oxidase, N-terminal domain"/>
    <property type="match status" value="1"/>
</dbReference>
<evidence type="ECO:0000256" key="3">
    <source>
        <dbReference type="ARBA" id="ARBA00009347"/>
    </source>
</evidence>
<evidence type="ECO:0000313" key="18">
    <source>
        <dbReference type="EMBL" id="VVC86566.1"/>
    </source>
</evidence>
<dbReference type="InterPro" id="IPR006091">
    <property type="entry name" value="Acyl-CoA_Oxase/DH_mid-dom"/>
</dbReference>
<reference evidence="18 19" key="1">
    <citation type="submission" date="2017-07" db="EMBL/GenBank/DDBJ databases">
        <authorList>
            <person name="Talla V."/>
            <person name="Backstrom N."/>
        </authorList>
    </citation>
    <scope>NUCLEOTIDE SEQUENCE [LARGE SCALE GENOMIC DNA]</scope>
</reference>
<comment type="catalytic activity">
    <reaction evidence="13">
        <text>butanoyl-CoA + oxidized [electron-transfer flavoprotein] + H(+) = (2E)-butenoyl-CoA + reduced [electron-transfer flavoprotein]</text>
        <dbReference type="Rhea" id="RHEA:24004"/>
        <dbReference type="Rhea" id="RHEA-COMP:10685"/>
        <dbReference type="Rhea" id="RHEA-COMP:10686"/>
        <dbReference type="ChEBI" id="CHEBI:15378"/>
        <dbReference type="ChEBI" id="CHEBI:57332"/>
        <dbReference type="ChEBI" id="CHEBI:57371"/>
        <dbReference type="ChEBI" id="CHEBI:57692"/>
        <dbReference type="ChEBI" id="CHEBI:58307"/>
        <dbReference type="EC" id="1.3.8.1"/>
    </reaction>
    <physiologicalReaction direction="left-to-right" evidence="13">
        <dbReference type="Rhea" id="RHEA:24005"/>
    </physiologicalReaction>
</comment>
<feature type="domain" description="Acyl-CoA oxidase/dehydrogenase middle" evidence="16">
    <location>
        <begin position="148"/>
        <end position="243"/>
    </location>
</feature>
<dbReference type="Pfam" id="PF00441">
    <property type="entry name" value="Acyl-CoA_dh_1"/>
    <property type="match status" value="1"/>
</dbReference>
<dbReference type="Gene3D" id="1.20.140.10">
    <property type="entry name" value="Butyryl-CoA Dehydrogenase, subunit A, domain 3"/>
    <property type="match status" value="1"/>
</dbReference>
<evidence type="ECO:0000256" key="5">
    <source>
        <dbReference type="ARBA" id="ARBA00022630"/>
    </source>
</evidence>
<evidence type="ECO:0000256" key="4">
    <source>
        <dbReference type="ARBA" id="ARBA00012046"/>
    </source>
</evidence>
<evidence type="ECO:0000256" key="1">
    <source>
        <dbReference type="ARBA" id="ARBA00001974"/>
    </source>
</evidence>
<evidence type="ECO:0000256" key="13">
    <source>
        <dbReference type="ARBA" id="ARBA00050758"/>
    </source>
</evidence>
<dbReference type="SUPFAM" id="SSF47203">
    <property type="entry name" value="Acyl-CoA dehydrogenase C-terminal domain-like"/>
    <property type="match status" value="1"/>
</dbReference>
<dbReference type="SUPFAM" id="SSF56645">
    <property type="entry name" value="Acyl-CoA dehydrogenase NM domain-like"/>
    <property type="match status" value="1"/>
</dbReference>
<dbReference type="GO" id="GO:0050660">
    <property type="term" value="F:flavin adenine dinucleotide binding"/>
    <property type="evidence" value="ECO:0007669"/>
    <property type="project" value="InterPro"/>
</dbReference>
<comment type="cofactor">
    <cofactor evidence="1 14">
        <name>FAD</name>
        <dbReference type="ChEBI" id="CHEBI:57692"/>
    </cofactor>
</comment>
<proteinExistence type="inferred from homology"/>
<comment type="pathway">
    <text evidence="2">Lipid metabolism; mitochondrial fatty acid beta-oxidation.</text>
</comment>
<dbReference type="GO" id="GO:0016937">
    <property type="term" value="F:short-chain fatty acyl-CoA dehydrogenase activity"/>
    <property type="evidence" value="ECO:0007669"/>
    <property type="project" value="UniProtKB-EC"/>
</dbReference>
<dbReference type="PANTHER" id="PTHR43884:SF26">
    <property type="entry name" value="MEDIUM-CHAIN SPECIFIC ACYL-COA DEHYDROGENASE, MITOCHONDRIAL-LIKE PROTEIN-RELATED"/>
    <property type="match status" value="1"/>
</dbReference>
<dbReference type="InterPro" id="IPR036250">
    <property type="entry name" value="AcylCo_DH-like_C"/>
</dbReference>
<keyword evidence="5 14" id="KW-0285">Flavoprotein</keyword>
<dbReference type="InterPro" id="IPR013786">
    <property type="entry name" value="AcylCoA_DH/ox_N"/>
</dbReference>
<evidence type="ECO:0000259" key="17">
    <source>
        <dbReference type="Pfam" id="PF02771"/>
    </source>
</evidence>
<evidence type="ECO:0000256" key="6">
    <source>
        <dbReference type="ARBA" id="ARBA00022827"/>
    </source>
</evidence>
<keyword evidence="7 14" id="KW-0560">Oxidoreductase</keyword>
<dbReference type="FunFam" id="1.20.140.10:FF:000004">
    <property type="entry name" value="Acyl-CoA dehydrogenase FadE25"/>
    <property type="match status" value="1"/>
</dbReference>
<dbReference type="InterPro" id="IPR046373">
    <property type="entry name" value="Acyl-CoA_Oxase/DH_mid-dom_sf"/>
</dbReference>
<dbReference type="Pfam" id="PF02770">
    <property type="entry name" value="Acyl-CoA_dh_M"/>
    <property type="match status" value="1"/>
</dbReference>
<comment type="catalytic activity">
    <reaction evidence="12">
        <text>hexanoyl-CoA + oxidized [electron-transfer flavoprotein] + H(+) = (2E)-hexenoyl-CoA + reduced [electron-transfer flavoprotein]</text>
        <dbReference type="Rhea" id="RHEA:43464"/>
        <dbReference type="Rhea" id="RHEA-COMP:10685"/>
        <dbReference type="Rhea" id="RHEA-COMP:10686"/>
        <dbReference type="ChEBI" id="CHEBI:15378"/>
        <dbReference type="ChEBI" id="CHEBI:57692"/>
        <dbReference type="ChEBI" id="CHEBI:58307"/>
        <dbReference type="ChEBI" id="CHEBI:62077"/>
        <dbReference type="ChEBI" id="CHEBI:62620"/>
    </reaction>
    <physiologicalReaction direction="left-to-right" evidence="12">
        <dbReference type="Rhea" id="RHEA:43465"/>
    </physiologicalReaction>
</comment>
<evidence type="ECO:0000256" key="12">
    <source>
        <dbReference type="ARBA" id="ARBA00049192"/>
    </source>
</evidence>
<evidence type="ECO:0000256" key="2">
    <source>
        <dbReference type="ARBA" id="ARBA00005198"/>
    </source>
</evidence>
<gene>
    <name evidence="18" type="ORF">LSINAPIS_LOCUS359</name>
</gene>
<organism evidence="18 19">
    <name type="scientific">Leptidea sinapis</name>
    <dbReference type="NCBI Taxonomy" id="189913"/>
    <lineage>
        <taxon>Eukaryota</taxon>
        <taxon>Metazoa</taxon>
        <taxon>Ecdysozoa</taxon>
        <taxon>Arthropoda</taxon>
        <taxon>Hexapoda</taxon>
        <taxon>Insecta</taxon>
        <taxon>Pterygota</taxon>
        <taxon>Neoptera</taxon>
        <taxon>Endopterygota</taxon>
        <taxon>Lepidoptera</taxon>
        <taxon>Glossata</taxon>
        <taxon>Ditrysia</taxon>
        <taxon>Papilionoidea</taxon>
        <taxon>Pieridae</taxon>
        <taxon>Dismorphiinae</taxon>
        <taxon>Leptidea</taxon>
    </lineage>
</organism>
<name>A0A5E4PNK1_9NEOP</name>
<comment type="catalytic activity">
    <reaction evidence="11">
        <text>pentanoyl-CoA + oxidized [electron-transfer flavoprotein] + H(+) = (2E)-pentenoyl-CoA + reduced [electron-transfer flavoprotein]</text>
        <dbReference type="Rhea" id="RHEA:43456"/>
        <dbReference type="Rhea" id="RHEA-COMP:10685"/>
        <dbReference type="Rhea" id="RHEA-COMP:10686"/>
        <dbReference type="ChEBI" id="CHEBI:15378"/>
        <dbReference type="ChEBI" id="CHEBI:57389"/>
        <dbReference type="ChEBI" id="CHEBI:57692"/>
        <dbReference type="ChEBI" id="CHEBI:58307"/>
        <dbReference type="ChEBI" id="CHEBI:86160"/>
    </reaction>
    <physiologicalReaction direction="left-to-right" evidence="11">
        <dbReference type="Rhea" id="RHEA:43457"/>
    </physiologicalReaction>
</comment>
<dbReference type="FunFam" id="1.10.540.10:FF:000002">
    <property type="entry name" value="Acyl-CoA dehydrogenase FadE19"/>
    <property type="match status" value="1"/>
</dbReference>
<protein>
    <recommendedName>
        <fullName evidence="9">Short-chain specific acyl-CoA dehydrogenase, mitochondrial</fullName>
        <ecNumber evidence="4">1.3.8.1</ecNumber>
    </recommendedName>
    <alternativeName>
        <fullName evidence="8">Butyryl-CoA dehydrogenase</fullName>
    </alternativeName>
</protein>